<feature type="transmembrane region" description="Helical" evidence="5">
    <location>
        <begin position="54"/>
        <end position="77"/>
    </location>
</feature>
<reference evidence="6 7" key="1">
    <citation type="submission" date="2024-09" db="EMBL/GenBank/DDBJ databases">
        <authorList>
            <person name="Sun Q."/>
            <person name="Mori K."/>
        </authorList>
    </citation>
    <scope>NUCLEOTIDE SEQUENCE [LARGE SCALE GENOMIC DNA]</scope>
    <source>
        <strain evidence="6 7">TBRC 5777</strain>
    </source>
</reference>
<dbReference type="InterPro" id="IPR059112">
    <property type="entry name" value="CysZ/EI24"/>
</dbReference>
<protein>
    <submittedName>
        <fullName evidence="6">EI24 domain-containing protein</fullName>
    </submittedName>
</protein>
<evidence type="ECO:0000256" key="5">
    <source>
        <dbReference type="SAM" id="Phobius"/>
    </source>
</evidence>
<feature type="transmembrane region" description="Helical" evidence="5">
    <location>
        <begin position="145"/>
        <end position="164"/>
    </location>
</feature>
<comment type="caution">
    <text evidence="6">The sequence shown here is derived from an EMBL/GenBank/DDBJ whole genome shotgun (WGS) entry which is preliminary data.</text>
</comment>
<sequence length="234" mass="24708">MPPLLRSLILPLRQLDDRSFRNTLLKGLFGALFSFVAVVFLADWGVSALVGGSGWIATVAGWLGGLLVLASAVWLFVPVALAISGLCSDAVAEAVERRFYPGLPPARGASLAAQARFNIVLSLQVLVINLVLLPLGLFLPLIGAVLFWVVAAVSLGNGMFEGVAQRRMTVAEARALRRQRRFEVLALGGALAALALVPVANLLVPILGTAAMTHLLHRNEVPVPSLRAVPDAGL</sequence>
<keyword evidence="3 5" id="KW-1133">Transmembrane helix</keyword>
<accession>A0ABV6JT35</accession>
<dbReference type="EMBL" id="JBHLUN010000008">
    <property type="protein sequence ID" value="MFC0408882.1"/>
    <property type="molecule type" value="Genomic_DNA"/>
</dbReference>
<keyword evidence="4 5" id="KW-0472">Membrane</keyword>
<dbReference type="RefSeq" id="WP_377044639.1">
    <property type="nucleotide sequence ID" value="NZ_JBHLUN010000008.1"/>
</dbReference>
<dbReference type="Pfam" id="PF07264">
    <property type="entry name" value="EI24"/>
    <property type="match status" value="1"/>
</dbReference>
<feature type="transmembrane region" description="Helical" evidence="5">
    <location>
        <begin position="23"/>
        <end position="42"/>
    </location>
</feature>
<evidence type="ECO:0000256" key="2">
    <source>
        <dbReference type="ARBA" id="ARBA00022692"/>
    </source>
</evidence>
<feature type="transmembrane region" description="Helical" evidence="5">
    <location>
        <begin position="184"/>
        <end position="207"/>
    </location>
</feature>
<dbReference type="Proteomes" id="UP001589865">
    <property type="component" value="Unassembled WGS sequence"/>
</dbReference>
<evidence type="ECO:0000256" key="3">
    <source>
        <dbReference type="ARBA" id="ARBA00022989"/>
    </source>
</evidence>
<gene>
    <name evidence="6" type="ORF">ACFFGY_11510</name>
</gene>
<keyword evidence="2 5" id="KW-0812">Transmembrane</keyword>
<evidence type="ECO:0000313" key="6">
    <source>
        <dbReference type="EMBL" id="MFC0408882.1"/>
    </source>
</evidence>
<feature type="transmembrane region" description="Helical" evidence="5">
    <location>
        <begin position="117"/>
        <end position="139"/>
    </location>
</feature>
<proteinExistence type="predicted"/>
<keyword evidence="7" id="KW-1185">Reference proteome</keyword>
<organism evidence="6 7">
    <name type="scientific">Roseomonas elaeocarpi</name>
    <dbReference type="NCBI Taxonomy" id="907779"/>
    <lineage>
        <taxon>Bacteria</taxon>
        <taxon>Pseudomonadati</taxon>
        <taxon>Pseudomonadota</taxon>
        <taxon>Alphaproteobacteria</taxon>
        <taxon>Acetobacterales</taxon>
        <taxon>Roseomonadaceae</taxon>
        <taxon>Roseomonas</taxon>
    </lineage>
</organism>
<evidence type="ECO:0000256" key="4">
    <source>
        <dbReference type="ARBA" id="ARBA00023136"/>
    </source>
</evidence>
<evidence type="ECO:0000313" key="7">
    <source>
        <dbReference type="Proteomes" id="UP001589865"/>
    </source>
</evidence>
<name>A0ABV6JT35_9PROT</name>
<comment type="subcellular location">
    <subcellularLocation>
        <location evidence="1">Membrane</location>
        <topology evidence="1">Multi-pass membrane protein</topology>
    </subcellularLocation>
</comment>
<evidence type="ECO:0000256" key="1">
    <source>
        <dbReference type="ARBA" id="ARBA00004141"/>
    </source>
</evidence>